<dbReference type="OrthoDB" id="9799090at2"/>
<dbReference type="STRING" id="1108045.GORHZ_117_00120"/>
<dbReference type="eggNOG" id="ENOG5030Q6B">
    <property type="taxonomic scope" value="Bacteria"/>
</dbReference>
<dbReference type="AlphaFoldDB" id="K6WW24"/>
<keyword evidence="1" id="KW-0812">Transmembrane</keyword>
<dbReference type="SUPFAM" id="SSF81324">
    <property type="entry name" value="Voltage-gated potassium channels"/>
    <property type="match status" value="1"/>
</dbReference>
<evidence type="ECO:0000259" key="2">
    <source>
        <dbReference type="Pfam" id="PF07885"/>
    </source>
</evidence>
<evidence type="ECO:0000256" key="1">
    <source>
        <dbReference type="SAM" id="Phobius"/>
    </source>
</evidence>
<dbReference type="RefSeq" id="WP_006333785.1">
    <property type="nucleotide sequence ID" value="NZ_BAHC01000117.1"/>
</dbReference>
<feature type="transmembrane region" description="Helical" evidence="1">
    <location>
        <begin position="6"/>
        <end position="25"/>
    </location>
</feature>
<keyword evidence="4" id="KW-1185">Reference proteome</keyword>
<organism evidence="3 4">
    <name type="scientific">Gordonia rhizosphera NBRC 16068</name>
    <dbReference type="NCBI Taxonomy" id="1108045"/>
    <lineage>
        <taxon>Bacteria</taxon>
        <taxon>Bacillati</taxon>
        <taxon>Actinomycetota</taxon>
        <taxon>Actinomycetes</taxon>
        <taxon>Mycobacteriales</taxon>
        <taxon>Gordoniaceae</taxon>
        <taxon>Gordonia</taxon>
    </lineage>
</organism>
<name>K6WW24_9ACTN</name>
<dbReference type="Pfam" id="PF07885">
    <property type="entry name" value="Ion_trans_2"/>
    <property type="match status" value="1"/>
</dbReference>
<reference evidence="3 4" key="1">
    <citation type="submission" date="2012-08" db="EMBL/GenBank/DDBJ databases">
        <title>Whole genome shotgun sequence of Gordonia rhizosphera NBRC 16068.</title>
        <authorList>
            <person name="Takarada H."/>
            <person name="Isaki S."/>
            <person name="Hosoyama A."/>
            <person name="Tsuchikane K."/>
            <person name="Katsumata H."/>
            <person name="Baba S."/>
            <person name="Ohji S."/>
            <person name="Yamazaki S."/>
            <person name="Fujita N."/>
        </authorList>
    </citation>
    <scope>NUCLEOTIDE SEQUENCE [LARGE SCALE GENOMIC DNA]</scope>
    <source>
        <strain evidence="3 4">NBRC 16068</strain>
    </source>
</reference>
<dbReference type="InterPro" id="IPR013099">
    <property type="entry name" value="K_chnl_dom"/>
</dbReference>
<feature type="transmembrane region" description="Helical" evidence="1">
    <location>
        <begin position="70"/>
        <end position="88"/>
    </location>
</feature>
<accession>K6WW24</accession>
<evidence type="ECO:0000313" key="3">
    <source>
        <dbReference type="EMBL" id="GAB90749.1"/>
    </source>
</evidence>
<protein>
    <recommendedName>
        <fullName evidence="2">Potassium channel domain-containing protein</fullName>
    </recommendedName>
</protein>
<proteinExistence type="predicted"/>
<sequence>MVIAVIVGGVVLIALTATDLLLTVLHPTRSGPLSRTTMRTIWRVSLAAATRLHREVIVSYAAPTMMLAQLVGWVLGLWLGFALVYAGHPDQLGYASPDESVAQGLPDALYLSGASLTTVGFGDLVAQTDLLRLLTVAESAGGLAVFGAAIAYVLAVYPRASEIRVMAGELACVHNDHDAAELIVHGGVSRLQALQRDLIQLDESTQRFPILYYFHSRDPDASLTTAIHAASLISLQLRFGIALNTLPSARWHGCILDIALTRVIDHFRKRYHPGGDSDGDWSSDHPEVDRRLADLRRAASDVTGESAEDPPDRAALAGLLGRSHVFLSELERWHLYPHHPM</sequence>
<keyword evidence="1" id="KW-1133">Transmembrane helix</keyword>
<comment type="caution">
    <text evidence="3">The sequence shown here is derived from an EMBL/GenBank/DDBJ whole genome shotgun (WGS) entry which is preliminary data.</text>
</comment>
<dbReference type="EMBL" id="BAHC01000117">
    <property type="protein sequence ID" value="GAB90749.1"/>
    <property type="molecule type" value="Genomic_DNA"/>
</dbReference>
<dbReference type="Gene3D" id="1.10.287.70">
    <property type="match status" value="1"/>
</dbReference>
<dbReference type="Proteomes" id="UP000008363">
    <property type="component" value="Unassembled WGS sequence"/>
</dbReference>
<keyword evidence="1" id="KW-0472">Membrane</keyword>
<evidence type="ECO:0000313" key="4">
    <source>
        <dbReference type="Proteomes" id="UP000008363"/>
    </source>
</evidence>
<gene>
    <name evidence="3" type="ORF">GORHZ_117_00120</name>
</gene>
<feature type="transmembrane region" description="Helical" evidence="1">
    <location>
        <begin position="133"/>
        <end position="157"/>
    </location>
</feature>
<feature type="domain" description="Potassium channel" evidence="2">
    <location>
        <begin position="104"/>
        <end position="155"/>
    </location>
</feature>